<gene>
    <name evidence="1" type="ORF">SAMN02745138_02921</name>
</gene>
<sequence length="120" mass="13804">MKKKKETPQINYLDMIPSHNIENWQTAEDGVVTLMVENSGLFNSIAQKVFKKPKYTQVHLDTMGSFLWPRMDGQKSVADLALEVKAEFGKEAEPLYPRIAKYFQILESYHFVKLAPKSNP</sequence>
<organism evidence="1 2">
    <name type="scientific">Anaerotignum lactatifermentans DSM 14214</name>
    <dbReference type="NCBI Taxonomy" id="1121323"/>
    <lineage>
        <taxon>Bacteria</taxon>
        <taxon>Bacillati</taxon>
        <taxon>Bacillota</taxon>
        <taxon>Clostridia</taxon>
        <taxon>Lachnospirales</taxon>
        <taxon>Anaerotignaceae</taxon>
        <taxon>Anaerotignum</taxon>
    </lineage>
</organism>
<dbReference type="InterPro" id="IPR008792">
    <property type="entry name" value="PQQD"/>
</dbReference>
<dbReference type="AlphaFoldDB" id="A0A1M6Y3U6"/>
<dbReference type="Gene3D" id="1.10.10.1150">
    <property type="entry name" value="Coenzyme PQQ synthesis protein D (PqqD)"/>
    <property type="match status" value="1"/>
</dbReference>
<protein>
    <submittedName>
        <fullName evidence="1">Coenzyme PQQ synthesis protein D (PqqD)</fullName>
    </submittedName>
</protein>
<keyword evidence="2" id="KW-1185">Reference proteome</keyword>
<name>A0A1M6Y3U6_9FIRM</name>
<dbReference type="EMBL" id="FRAH01000069">
    <property type="protein sequence ID" value="SHL12951.1"/>
    <property type="molecule type" value="Genomic_DNA"/>
</dbReference>
<evidence type="ECO:0000313" key="1">
    <source>
        <dbReference type="EMBL" id="SHL12951.1"/>
    </source>
</evidence>
<evidence type="ECO:0000313" key="2">
    <source>
        <dbReference type="Proteomes" id="UP000183975"/>
    </source>
</evidence>
<dbReference type="Pfam" id="PF05402">
    <property type="entry name" value="PqqD"/>
    <property type="match status" value="1"/>
</dbReference>
<accession>A0A1M6Y3U6</accession>
<dbReference type="GeneID" id="78176585"/>
<proteinExistence type="predicted"/>
<dbReference type="OrthoDB" id="308521at2"/>
<dbReference type="RefSeq" id="WP_072852988.1">
    <property type="nucleotide sequence ID" value="NZ_FRAH01000069.1"/>
</dbReference>
<dbReference type="Proteomes" id="UP000183975">
    <property type="component" value="Unassembled WGS sequence"/>
</dbReference>
<reference evidence="1 2" key="1">
    <citation type="submission" date="2016-11" db="EMBL/GenBank/DDBJ databases">
        <authorList>
            <person name="Jaros S."/>
            <person name="Januszkiewicz K."/>
            <person name="Wedrychowicz H."/>
        </authorList>
    </citation>
    <scope>NUCLEOTIDE SEQUENCE [LARGE SCALE GENOMIC DNA]</scope>
    <source>
        <strain evidence="1 2">DSM 14214</strain>
    </source>
</reference>
<dbReference type="InterPro" id="IPR041881">
    <property type="entry name" value="PqqD_sf"/>
</dbReference>